<dbReference type="EMBL" id="JAHKSW010000001">
    <property type="protein sequence ID" value="KAG7336413.1"/>
    <property type="molecule type" value="Genomic_DNA"/>
</dbReference>
<reference evidence="1 2" key="1">
    <citation type="submission" date="2021-06" db="EMBL/GenBank/DDBJ databases">
        <title>Chromosome-level genome assembly of the red-tail catfish (Hemibagrus wyckioides).</title>
        <authorList>
            <person name="Shao F."/>
        </authorList>
    </citation>
    <scope>NUCLEOTIDE SEQUENCE [LARGE SCALE GENOMIC DNA]</scope>
    <source>
        <strain evidence="1">EC202008001</strain>
        <tissue evidence="1">Blood</tissue>
    </source>
</reference>
<organism evidence="1 2">
    <name type="scientific">Hemibagrus wyckioides</name>
    <dbReference type="NCBI Taxonomy" id="337641"/>
    <lineage>
        <taxon>Eukaryota</taxon>
        <taxon>Metazoa</taxon>
        <taxon>Chordata</taxon>
        <taxon>Craniata</taxon>
        <taxon>Vertebrata</taxon>
        <taxon>Euteleostomi</taxon>
        <taxon>Actinopterygii</taxon>
        <taxon>Neopterygii</taxon>
        <taxon>Teleostei</taxon>
        <taxon>Ostariophysi</taxon>
        <taxon>Siluriformes</taxon>
        <taxon>Bagridae</taxon>
        <taxon>Hemibagrus</taxon>
    </lineage>
</organism>
<dbReference type="AlphaFoldDB" id="A0A9D3P837"/>
<keyword evidence="2" id="KW-1185">Reference proteome</keyword>
<name>A0A9D3P837_9TELE</name>
<gene>
    <name evidence="1" type="ORF">KOW79_001106</name>
</gene>
<evidence type="ECO:0000313" key="2">
    <source>
        <dbReference type="Proteomes" id="UP000824219"/>
    </source>
</evidence>
<dbReference type="Proteomes" id="UP000824219">
    <property type="component" value="Linkage Group LG01"/>
</dbReference>
<protein>
    <submittedName>
        <fullName evidence="1">Uncharacterized protein</fullName>
    </submittedName>
</protein>
<proteinExistence type="predicted"/>
<sequence length="68" mass="7658">MSVKKKSQDEKRRYKSPASRLVHHVSVVVWLPWPGRINVTFDAALPLVSPFRCITQVNNGKINGDTPS</sequence>
<comment type="caution">
    <text evidence="1">The sequence shown here is derived from an EMBL/GenBank/DDBJ whole genome shotgun (WGS) entry which is preliminary data.</text>
</comment>
<evidence type="ECO:0000313" key="1">
    <source>
        <dbReference type="EMBL" id="KAG7336413.1"/>
    </source>
</evidence>
<accession>A0A9D3P837</accession>